<keyword evidence="7" id="KW-0378">Hydrolase</keyword>
<dbReference type="FunFam" id="3.40.50.300:FF:001669">
    <property type="entry name" value="Dicer-like protein 1"/>
    <property type="match status" value="1"/>
</dbReference>
<feature type="domain" description="Dicer dsRNA-binding fold" evidence="20">
    <location>
        <begin position="578"/>
        <end position="673"/>
    </location>
</feature>
<dbReference type="EMBL" id="RZGK01000006">
    <property type="protein sequence ID" value="KAF9698449.1"/>
    <property type="molecule type" value="Genomic_DNA"/>
</dbReference>
<feature type="domain" description="Helicase C-terminal" evidence="19">
    <location>
        <begin position="380"/>
        <end position="560"/>
    </location>
</feature>
<feature type="domain" description="Helicase ATP-binding" evidence="18">
    <location>
        <begin position="28"/>
        <end position="213"/>
    </location>
</feature>
<dbReference type="GO" id="GO:0003677">
    <property type="term" value="F:DNA binding"/>
    <property type="evidence" value="ECO:0007669"/>
    <property type="project" value="InterPro"/>
</dbReference>
<dbReference type="SUPFAM" id="SSF69065">
    <property type="entry name" value="RNase III domain-like"/>
    <property type="match status" value="2"/>
</dbReference>
<reference evidence="21" key="1">
    <citation type="submission" date="2018-12" db="EMBL/GenBank/DDBJ databases">
        <authorList>
            <person name="Syme R.A."/>
            <person name="Farfan-Caceres L."/>
            <person name="Lichtenzveig J."/>
        </authorList>
    </citation>
    <scope>NUCLEOTIDE SEQUENCE</scope>
    <source>
        <strain evidence="21">Al4</strain>
    </source>
</reference>
<proteinExistence type="inferred from homology"/>
<evidence type="ECO:0000256" key="2">
    <source>
        <dbReference type="ARBA" id="ARBA00001946"/>
    </source>
</evidence>
<feature type="domain" description="RNase III" evidence="17">
    <location>
        <begin position="940"/>
        <end position="1080"/>
    </location>
</feature>
<dbReference type="GO" id="GO:0003723">
    <property type="term" value="F:RNA binding"/>
    <property type="evidence" value="ECO:0007669"/>
    <property type="project" value="UniProtKB-UniRule"/>
</dbReference>
<dbReference type="SMART" id="SM00490">
    <property type="entry name" value="HELICc"/>
    <property type="match status" value="1"/>
</dbReference>
<dbReference type="Pfam" id="PF00636">
    <property type="entry name" value="Ribonuclease_3"/>
    <property type="match status" value="2"/>
</dbReference>
<dbReference type="GO" id="GO:0004525">
    <property type="term" value="F:ribonuclease III activity"/>
    <property type="evidence" value="ECO:0007669"/>
    <property type="project" value="InterPro"/>
</dbReference>
<protein>
    <recommendedName>
        <fullName evidence="23">Dicer-like protein 2</fullName>
    </recommendedName>
</protein>
<keyword evidence="9" id="KW-0067">ATP-binding</keyword>
<dbReference type="PROSITE" id="PS00517">
    <property type="entry name" value="RNASE_3_1"/>
    <property type="match status" value="1"/>
</dbReference>
<dbReference type="InterPro" id="IPR038248">
    <property type="entry name" value="Dicer_dimer_sf"/>
</dbReference>
<keyword evidence="14" id="KW-0464">Manganese</keyword>
<keyword evidence="8" id="KW-0347">Helicase</keyword>
<evidence type="ECO:0000313" key="21">
    <source>
        <dbReference type="EMBL" id="KAF9698449.1"/>
    </source>
</evidence>
<evidence type="ECO:0000259" key="20">
    <source>
        <dbReference type="PROSITE" id="PS51327"/>
    </source>
</evidence>
<evidence type="ECO:0000256" key="5">
    <source>
        <dbReference type="ARBA" id="ARBA00022737"/>
    </source>
</evidence>
<dbReference type="Proteomes" id="UP000651452">
    <property type="component" value="Unassembled WGS sequence"/>
</dbReference>
<dbReference type="CDD" id="cd18034">
    <property type="entry name" value="DEXHc_dicer"/>
    <property type="match status" value="1"/>
</dbReference>
<evidence type="ECO:0000259" key="18">
    <source>
        <dbReference type="PROSITE" id="PS51192"/>
    </source>
</evidence>
<reference evidence="21" key="2">
    <citation type="submission" date="2020-09" db="EMBL/GenBank/DDBJ databases">
        <title>Reference genome assembly for Australian Ascochyta lentis isolate Al4.</title>
        <authorList>
            <person name="Lee R.C."/>
            <person name="Farfan-Caceres L.M."/>
            <person name="Debler J.W."/>
            <person name="Williams A.H."/>
            <person name="Henares B.M."/>
        </authorList>
    </citation>
    <scope>NUCLEOTIDE SEQUENCE</scope>
    <source>
        <strain evidence="21">Al4</strain>
    </source>
</reference>
<keyword evidence="3" id="KW-0930">Antiviral protein</keyword>
<keyword evidence="13" id="KW-0943">RNA-mediated gene silencing</keyword>
<accession>A0A8H7J5X8</accession>
<keyword evidence="6" id="KW-0547">Nucleotide-binding</keyword>
<evidence type="ECO:0000256" key="7">
    <source>
        <dbReference type="ARBA" id="ARBA00022801"/>
    </source>
</evidence>
<dbReference type="GO" id="GO:0005634">
    <property type="term" value="C:nucleus"/>
    <property type="evidence" value="ECO:0007669"/>
    <property type="project" value="TreeGrafter"/>
</dbReference>
<dbReference type="PANTHER" id="PTHR14950:SF37">
    <property type="entry name" value="ENDORIBONUCLEASE DICER"/>
    <property type="match status" value="1"/>
</dbReference>
<dbReference type="InterPro" id="IPR027417">
    <property type="entry name" value="P-loop_NTPase"/>
</dbReference>
<dbReference type="InterPro" id="IPR036389">
    <property type="entry name" value="RNase_III_sf"/>
</dbReference>
<evidence type="ECO:0000256" key="6">
    <source>
        <dbReference type="ARBA" id="ARBA00022741"/>
    </source>
</evidence>
<dbReference type="PANTHER" id="PTHR14950">
    <property type="entry name" value="DICER-RELATED"/>
    <property type="match status" value="1"/>
</dbReference>
<gene>
    <name evidence="21" type="ORF">EKO04_003778</name>
</gene>
<evidence type="ECO:0008006" key="23">
    <source>
        <dbReference type="Google" id="ProtNLM"/>
    </source>
</evidence>
<dbReference type="Pfam" id="PF03368">
    <property type="entry name" value="Dicer_dimer"/>
    <property type="match status" value="1"/>
</dbReference>
<evidence type="ECO:0000256" key="3">
    <source>
        <dbReference type="ARBA" id="ARBA00022721"/>
    </source>
</evidence>
<dbReference type="PROSITE" id="PS50142">
    <property type="entry name" value="RNASE_3_2"/>
    <property type="match status" value="2"/>
</dbReference>
<comment type="function">
    <text evidence="15">Dicer-like endonuclease involved in cleaving double-stranded RNA in the RNA interference (RNAi) pathway. Produces 21 to 25 bp dsRNAs (siRNAs) which target the selective destruction of homologous RNAs leading to sequence-specific suppression of gene expression, called post-transcriptional gene silencing (PTGS). Part of a broad host defense response against viral infection and transposons.</text>
</comment>
<dbReference type="GO" id="GO:0005524">
    <property type="term" value="F:ATP binding"/>
    <property type="evidence" value="ECO:0007669"/>
    <property type="project" value="UniProtKB-KW"/>
</dbReference>
<dbReference type="Gene3D" id="1.10.1520.10">
    <property type="entry name" value="Ribonuclease III domain"/>
    <property type="match status" value="2"/>
</dbReference>
<dbReference type="SUPFAM" id="SSF52540">
    <property type="entry name" value="P-loop containing nucleoside triphosphate hydrolases"/>
    <property type="match status" value="1"/>
</dbReference>
<dbReference type="SMART" id="SM00535">
    <property type="entry name" value="RIBOc"/>
    <property type="match status" value="2"/>
</dbReference>
<dbReference type="InterPro" id="IPR014001">
    <property type="entry name" value="Helicase_ATP-bd"/>
</dbReference>
<dbReference type="InterPro" id="IPR000999">
    <property type="entry name" value="RNase_III_dom"/>
</dbReference>
<dbReference type="Pfam" id="PF04851">
    <property type="entry name" value="ResIII"/>
    <property type="match status" value="1"/>
</dbReference>
<evidence type="ECO:0000256" key="11">
    <source>
        <dbReference type="ARBA" id="ARBA00022884"/>
    </source>
</evidence>
<evidence type="ECO:0000256" key="9">
    <source>
        <dbReference type="ARBA" id="ARBA00022840"/>
    </source>
</evidence>
<comment type="similarity">
    <text evidence="16">Belongs to the helicase family. Dicer subfamily.</text>
</comment>
<dbReference type="PROSITE" id="PS51192">
    <property type="entry name" value="HELICASE_ATP_BIND_1"/>
    <property type="match status" value="1"/>
</dbReference>
<dbReference type="CDD" id="cd18802">
    <property type="entry name" value="SF2_C_dicer"/>
    <property type="match status" value="1"/>
</dbReference>
<dbReference type="GO" id="GO:0051607">
    <property type="term" value="P:defense response to virus"/>
    <property type="evidence" value="ECO:0007669"/>
    <property type="project" value="UniProtKB-KW"/>
</dbReference>
<comment type="cofactor">
    <cofactor evidence="2">
        <name>Mg(2+)</name>
        <dbReference type="ChEBI" id="CHEBI:18420"/>
    </cofactor>
</comment>
<evidence type="ECO:0000259" key="19">
    <source>
        <dbReference type="PROSITE" id="PS51194"/>
    </source>
</evidence>
<evidence type="ECO:0000313" key="22">
    <source>
        <dbReference type="Proteomes" id="UP000651452"/>
    </source>
</evidence>
<evidence type="ECO:0000256" key="10">
    <source>
        <dbReference type="ARBA" id="ARBA00022842"/>
    </source>
</evidence>
<comment type="caution">
    <text evidence="21">The sequence shown here is derived from an EMBL/GenBank/DDBJ whole genome shotgun (WGS) entry which is preliminary data.</text>
</comment>
<evidence type="ECO:0000256" key="12">
    <source>
        <dbReference type="ARBA" id="ARBA00023118"/>
    </source>
</evidence>
<dbReference type="PROSITE" id="PS51194">
    <property type="entry name" value="HELICASE_CTER"/>
    <property type="match status" value="1"/>
</dbReference>
<keyword evidence="11 16" id="KW-0694">RNA-binding</keyword>
<dbReference type="Gene3D" id="3.30.160.380">
    <property type="entry name" value="Dicer dimerisation domain"/>
    <property type="match status" value="1"/>
</dbReference>
<evidence type="ECO:0000256" key="4">
    <source>
        <dbReference type="ARBA" id="ARBA00022723"/>
    </source>
</evidence>
<name>A0A8H7J5X8_9PLEO</name>
<dbReference type="PROSITE" id="PS51327">
    <property type="entry name" value="DICER_DSRBF"/>
    <property type="match status" value="1"/>
</dbReference>
<dbReference type="CDD" id="cd00593">
    <property type="entry name" value="RIBOc"/>
    <property type="match status" value="2"/>
</dbReference>
<keyword evidence="5" id="KW-0677">Repeat</keyword>
<organism evidence="21 22">
    <name type="scientific">Ascochyta lentis</name>
    <dbReference type="NCBI Taxonomy" id="205686"/>
    <lineage>
        <taxon>Eukaryota</taxon>
        <taxon>Fungi</taxon>
        <taxon>Dikarya</taxon>
        <taxon>Ascomycota</taxon>
        <taxon>Pezizomycotina</taxon>
        <taxon>Dothideomycetes</taxon>
        <taxon>Pleosporomycetidae</taxon>
        <taxon>Pleosporales</taxon>
        <taxon>Pleosporineae</taxon>
        <taxon>Didymellaceae</taxon>
        <taxon>Ascochyta</taxon>
    </lineage>
</organism>
<dbReference type="GO" id="GO:0050688">
    <property type="term" value="P:regulation of defense response to virus"/>
    <property type="evidence" value="ECO:0007669"/>
    <property type="project" value="UniProtKB-KW"/>
</dbReference>
<sequence>MEVDDCSSTSAAKIDAQPFVLRSYQAEMVEESLKSNIIVVMDTGSGKTHMFVGLPHPLSTANSYRFSCCTAKRVWFLAPTVTLCEQQSEVFSRHLPNYNVLVLSGQDDVDHWTEQGVWDAVLQNVRIVLSTHQVLYDALAHAFVRIDELALIIFDEAHHCTLKHPANRIMSNFYTPAVERGDKSLPKVLGLSASPVMRADATKETLEQIERNMHAVAKTPKKSRSELAQHVHQPELIRVDYEVETQQTCQSQLLVALSRSYAEYDLMQDPYTKDILQKQQNGVDVARQLQKLFVSQKTYCTEQLKTLTTKSRDMMQELGPSAVDWYLHQCMARFERTVCDAEQLLDWSNEEKVHLLHVLRRLPFSEPPTPALSVDHVSQKVEALIDTLVREARDNPNFTGLVFVEQRVWVAVLAELLSVHPRTRDLFRVGTFLGTSQSGKRKAMIATFAEPKNQQTTLEDFRAGKINLILATSVLEEGIDVSSCHLVICFERPKNLKSFVQRRGRARMQESKYFVFMPQVGGGRPPESWEALEQEMKRAYLDDLRQAKLADTNEMEEEEGSRYFEVKATGARLTLDDALPHLNHFCALLGTGPYIDPRPQFRFIWSEADSIVTAEVTLPISVDSAVRTARSSESWRTEKMAKKDAAFEAYKALYLAGLVNDHLLPVQQEADDMAAEFQVPDHTPSMVPTSSTLDPWLSIAQVQQLKPQTYYRTMVEVQAPGEDALCFRLFTPVPVPMIGNIDLFWNESKTYTARFSKRSEVALTAKDLTQLRFITRKILQSIHAGRMQEERYDFLWLLAPCDSTGATPELANWDSATDGYQSAQSLLSNAMGQTSQWGLISVNGNNRKYFLKAGRLLLMNNAHSQPPVTQLQATLVPRRRDFLHRVLNSNNPNDAYTRVEKFASPECVVDNLPASYAMVALLLPSILHRIEVAMIAETLRTTLLEPVEFKADDLPLVVTALTASSTDEDSNYQRLEFLGDCILKFVSSLHVMAENPTWPESFLTGKKGKIVSNGFLARATLAAGLDKFVSTKRFTGAKWSPRYAADVLATTTLPVKQNRSSKLIADVVESLIGVGYIVGGFPKALACMQTLLPLERWTAVPTANDILYRAAPTNLAVTNLETLEPLIGYTFTKKMLLLEALTHASYTGPNAHCSYERLEFLGDAVLDYIISARLYAHNPPLPHQKMHAMRTAMANAAFLTFSMFETTIAEETINKTNLQPEVHQRALWQFLRSGSQQLAAIREVAWQQHAEVREQFHRALEQDEEFPWHLLALTNAPKFLSDIVESVIGAIYIDSRGDFSACEVFVRRLGILDSLERILRDNVDCLHPKERLGHLAVERSVQYVRMPGDAQHSIGLPPGMSKVYRCQVKVGGEDVGGVVEGLTRLNAETIAAWGANKILRGKEDVGMRGSEAEDVFFDADEGGGRMLEDW</sequence>
<evidence type="ECO:0000256" key="16">
    <source>
        <dbReference type="PROSITE-ProRule" id="PRU00657"/>
    </source>
</evidence>
<dbReference type="OrthoDB" id="416741at2759"/>
<dbReference type="InterPro" id="IPR006935">
    <property type="entry name" value="Helicase/UvrB_N"/>
</dbReference>
<dbReference type="SUPFAM" id="SSF54768">
    <property type="entry name" value="dsRNA-binding domain-like"/>
    <property type="match status" value="1"/>
</dbReference>
<dbReference type="SMART" id="SM00487">
    <property type="entry name" value="DEXDc"/>
    <property type="match status" value="1"/>
</dbReference>
<evidence type="ECO:0000259" key="17">
    <source>
        <dbReference type="PROSITE" id="PS50142"/>
    </source>
</evidence>
<dbReference type="Gene3D" id="3.40.50.300">
    <property type="entry name" value="P-loop containing nucleotide triphosphate hydrolases"/>
    <property type="match status" value="2"/>
</dbReference>
<dbReference type="FunFam" id="1.10.1520.10:FF:000032">
    <property type="entry name" value="Dicer-like protein 2"/>
    <property type="match status" value="1"/>
</dbReference>
<dbReference type="GO" id="GO:0030422">
    <property type="term" value="P:siRNA processing"/>
    <property type="evidence" value="ECO:0007669"/>
    <property type="project" value="TreeGrafter"/>
</dbReference>
<keyword evidence="10" id="KW-0460">Magnesium</keyword>
<comment type="cofactor">
    <cofactor evidence="1">
        <name>Mn(2+)</name>
        <dbReference type="ChEBI" id="CHEBI:29035"/>
    </cofactor>
</comment>
<dbReference type="InterPro" id="IPR001650">
    <property type="entry name" value="Helicase_C-like"/>
</dbReference>
<evidence type="ECO:0000256" key="8">
    <source>
        <dbReference type="ARBA" id="ARBA00022806"/>
    </source>
</evidence>
<dbReference type="GO" id="GO:0005737">
    <property type="term" value="C:cytoplasm"/>
    <property type="evidence" value="ECO:0007669"/>
    <property type="project" value="TreeGrafter"/>
</dbReference>
<dbReference type="GO" id="GO:0046872">
    <property type="term" value="F:metal ion binding"/>
    <property type="evidence" value="ECO:0007669"/>
    <property type="project" value="UniProtKB-KW"/>
</dbReference>
<evidence type="ECO:0000256" key="1">
    <source>
        <dbReference type="ARBA" id="ARBA00001936"/>
    </source>
</evidence>
<keyword evidence="4" id="KW-0479">Metal-binding</keyword>
<dbReference type="GO" id="GO:0004386">
    <property type="term" value="F:helicase activity"/>
    <property type="evidence" value="ECO:0007669"/>
    <property type="project" value="UniProtKB-KW"/>
</dbReference>
<keyword evidence="22" id="KW-1185">Reference proteome</keyword>
<dbReference type="Pfam" id="PF00271">
    <property type="entry name" value="Helicase_C"/>
    <property type="match status" value="1"/>
</dbReference>
<keyword evidence="12" id="KW-0051">Antiviral defense</keyword>
<dbReference type="InterPro" id="IPR005034">
    <property type="entry name" value="Dicer_dimerisation"/>
</dbReference>
<evidence type="ECO:0000256" key="14">
    <source>
        <dbReference type="ARBA" id="ARBA00023211"/>
    </source>
</evidence>
<evidence type="ECO:0000256" key="15">
    <source>
        <dbReference type="ARBA" id="ARBA00025403"/>
    </source>
</evidence>
<evidence type="ECO:0000256" key="13">
    <source>
        <dbReference type="ARBA" id="ARBA00023158"/>
    </source>
</evidence>
<feature type="domain" description="RNase III" evidence="17">
    <location>
        <begin position="1120"/>
        <end position="1296"/>
    </location>
</feature>